<name>A0A8J4XUU6_CHIOP</name>
<dbReference type="FunFam" id="2.120.10.30:FF:000008">
    <property type="entry name" value="Low-density lipoprotein receptor-related protein 4"/>
    <property type="match status" value="2"/>
</dbReference>
<keyword evidence="8" id="KW-1185">Reference proteome</keyword>
<dbReference type="SUPFAM" id="SSF63825">
    <property type="entry name" value="YWTD domain"/>
    <property type="match status" value="2"/>
</dbReference>
<accession>A0A8J4XUU6</accession>
<dbReference type="OrthoDB" id="10066840at2759"/>
<dbReference type="InterPro" id="IPR011042">
    <property type="entry name" value="6-blade_b-propeller_TolB-like"/>
</dbReference>
<organism evidence="7 8">
    <name type="scientific">Chionoecetes opilio</name>
    <name type="common">Atlantic snow crab</name>
    <name type="synonym">Cancer opilio</name>
    <dbReference type="NCBI Taxonomy" id="41210"/>
    <lineage>
        <taxon>Eukaryota</taxon>
        <taxon>Metazoa</taxon>
        <taxon>Ecdysozoa</taxon>
        <taxon>Arthropoda</taxon>
        <taxon>Crustacea</taxon>
        <taxon>Multicrustacea</taxon>
        <taxon>Malacostraca</taxon>
        <taxon>Eumalacostraca</taxon>
        <taxon>Eucarida</taxon>
        <taxon>Decapoda</taxon>
        <taxon>Pleocyemata</taxon>
        <taxon>Brachyura</taxon>
        <taxon>Eubrachyura</taxon>
        <taxon>Majoidea</taxon>
        <taxon>Majidae</taxon>
        <taxon>Chionoecetes</taxon>
    </lineage>
</organism>
<gene>
    <name evidence="7" type="primary">Lrp4</name>
    <name evidence="7" type="ORF">GWK47_019009</name>
</gene>
<dbReference type="EMBL" id="JACEEZ010022659">
    <property type="protein sequence ID" value="KAG0712199.1"/>
    <property type="molecule type" value="Genomic_DNA"/>
</dbReference>
<proteinExistence type="predicted"/>
<dbReference type="InterPro" id="IPR000033">
    <property type="entry name" value="LDLR_classB_rpt"/>
</dbReference>
<feature type="repeat" description="LDL-receptor class B" evidence="5">
    <location>
        <begin position="12"/>
        <end position="54"/>
    </location>
</feature>
<keyword evidence="2" id="KW-0472">Membrane</keyword>
<evidence type="ECO:0000256" key="5">
    <source>
        <dbReference type="PROSITE-ProRule" id="PRU00461"/>
    </source>
</evidence>
<keyword evidence="3" id="KW-0245">EGF-like domain</keyword>
<protein>
    <submittedName>
        <fullName evidence="7">Low-density lipoprotein receptor-related protein 4</fullName>
    </submittedName>
</protein>
<dbReference type="Proteomes" id="UP000770661">
    <property type="component" value="Unassembled WGS sequence"/>
</dbReference>
<dbReference type="SMART" id="SM00181">
    <property type="entry name" value="EGF"/>
    <property type="match status" value="2"/>
</dbReference>
<dbReference type="Pfam" id="PF00058">
    <property type="entry name" value="Ldl_recept_b"/>
    <property type="match status" value="5"/>
</dbReference>
<evidence type="ECO:0000259" key="6">
    <source>
        <dbReference type="SMART" id="SM00181"/>
    </source>
</evidence>
<dbReference type="SMART" id="SM00135">
    <property type="entry name" value="LY"/>
    <property type="match status" value="9"/>
</dbReference>
<evidence type="ECO:0000313" key="8">
    <source>
        <dbReference type="Proteomes" id="UP000770661"/>
    </source>
</evidence>
<evidence type="ECO:0000256" key="1">
    <source>
        <dbReference type="ARBA" id="ARBA00004251"/>
    </source>
</evidence>
<dbReference type="PANTHER" id="PTHR46513">
    <property type="entry name" value="VITELLOGENIN RECEPTOR-LIKE PROTEIN-RELATED-RELATED"/>
    <property type="match status" value="1"/>
</dbReference>
<sequence>MPAGVAVDWVGHKLYWTDAGLNRVEVANLDGSMRCLLVWWGLDKPRDIVVDPQDGYMFWTDWGKRAKIERAGMDGETRRVVVDTNLKWPNGLAIDHTRRLLYWLDASTKSIEMAKLDGTQRKALIAGKLDHPFGLALWRNLIFWTDWDTKSMYVADKETGANRRTIVQGLKDMMEVKVFERSQPTIPSPCASDNGGCSHLCLLSPKASGRKCACPTGIKLKRDYLTCFDGPEKALVFARREDVRLVSLDTPYRVDVILPLQGLQHAVALDIDAMTGDIFLPDSAAAIIFRVTHHGQVATPVITSAINTVEGIAVDATGRKMYWTDLAMQSIEVSELDGSKRRVLFTGLNRPRAITTHYPSGRLFWTDWDEQYPRIEAADMDGNNRMVLVDTEVAWPNGLTVDWQDMELYWTDAKANVIEAIGLDGLNRRMVIAGLPHPYGVSTQGRWLYWTDWETKSLNRTLKKNGRTTSMIREGLAGIMDVKALPGPPVVENACGEDNGGCSHLCLRQPHGHTCVCPTGLKMMEPTARWLTDRSLTSTRATEGASTHSTSMPSPHCHITLTPLSCHPHHYYATSISYANAVYPASPAALHPISVRPLRLHAESGQADCYGPKYVGDSGIFVFCCEFFLLFSAISLGASPLLEPQATPLPRLICRS</sequence>
<evidence type="ECO:0000256" key="4">
    <source>
        <dbReference type="ARBA" id="ARBA00022729"/>
    </source>
</evidence>
<comment type="caution">
    <text evidence="7">The sequence shown here is derived from an EMBL/GenBank/DDBJ whole genome shotgun (WGS) entry which is preliminary data.</text>
</comment>
<dbReference type="SUPFAM" id="SSF57196">
    <property type="entry name" value="EGF/Laminin"/>
    <property type="match status" value="2"/>
</dbReference>
<keyword evidence="2" id="KW-1003">Cell membrane</keyword>
<feature type="repeat" description="LDL-receptor class B" evidence="5">
    <location>
        <begin position="99"/>
        <end position="141"/>
    </location>
</feature>
<dbReference type="InterPro" id="IPR050778">
    <property type="entry name" value="Cueball_EGF_LRP_Nidogen"/>
</dbReference>
<evidence type="ECO:0000256" key="3">
    <source>
        <dbReference type="ARBA" id="ARBA00022536"/>
    </source>
</evidence>
<keyword evidence="7" id="KW-0449">Lipoprotein</keyword>
<feature type="domain" description="EGF-like" evidence="6">
    <location>
        <begin position="494"/>
        <end position="558"/>
    </location>
</feature>
<feature type="repeat" description="LDL-receptor class B" evidence="5">
    <location>
        <begin position="361"/>
        <end position="405"/>
    </location>
</feature>
<dbReference type="GO" id="GO:0005886">
    <property type="term" value="C:plasma membrane"/>
    <property type="evidence" value="ECO:0007669"/>
    <property type="project" value="UniProtKB-SubCell"/>
</dbReference>
<feature type="repeat" description="LDL-receptor class B" evidence="5">
    <location>
        <begin position="55"/>
        <end position="98"/>
    </location>
</feature>
<feature type="repeat" description="LDL-receptor class B" evidence="5">
    <location>
        <begin position="319"/>
        <end position="360"/>
    </location>
</feature>
<feature type="domain" description="EGF-like" evidence="6">
    <location>
        <begin position="189"/>
        <end position="228"/>
    </location>
</feature>
<keyword evidence="4" id="KW-0732">Signal</keyword>
<dbReference type="AlphaFoldDB" id="A0A8J4XUU6"/>
<evidence type="ECO:0000313" key="7">
    <source>
        <dbReference type="EMBL" id="KAG0712199.1"/>
    </source>
</evidence>
<dbReference type="InterPro" id="IPR000742">
    <property type="entry name" value="EGF"/>
</dbReference>
<dbReference type="PROSITE" id="PS51120">
    <property type="entry name" value="LDLRB"/>
    <property type="match status" value="6"/>
</dbReference>
<evidence type="ECO:0000256" key="2">
    <source>
        <dbReference type="ARBA" id="ARBA00022475"/>
    </source>
</evidence>
<comment type="subcellular location">
    <subcellularLocation>
        <location evidence="1">Cell membrane</location>
        <topology evidence="1">Single-pass type I membrane protein</topology>
    </subcellularLocation>
</comment>
<keyword evidence="7" id="KW-0675">Receptor</keyword>
<feature type="repeat" description="LDL-receptor class B" evidence="5">
    <location>
        <begin position="406"/>
        <end position="447"/>
    </location>
</feature>
<dbReference type="PANTHER" id="PTHR46513:SF41">
    <property type="entry name" value="LOW-DENSITY LIPOPROTEIN RECEPTOR-RELATED PROTEIN"/>
    <property type="match status" value="1"/>
</dbReference>
<dbReference type="Gene3D" id="2.120.10.30">
    <property type="entry name" value="TolB, C-terminal domain"/>
    <property type="match status" value="2"/>
</dbReference>
<reference evidence="7" key="1">
    <citation type="submission" date="2020-07" db="EMBL/GenBank/DDBJ databases">
        <title>The High-quality genome of the commercially important snow crab, Chionoecetes opilio.</title>
        <authorList>
            <person name="Jeong J.-H."/>
            <person name="Ryu S."/>
        </authorList>
    </citation>
    <scope>NUCLEOTIDE SEQUENCE</scope>
    <source>
        <strain evidence="7">MADBK_172401_WGS</strain>
        <tissue evidence="7">Digestive gland</tissue>
    </source>
</reference>
<dbReference type="Pfam" id="PF14670">
    <property type="entry name" value="FXa_inhibition"/>
    <property type="match status" value="2"/>
</dbReference>